<keyword evidence="7" id="KW-1185">Reference proteome</keyword>
<dbReference type="Pfam" id="PF24827">
    <property type="entry name" value="AstE_AspA_cat"/>
    <property type="match status" value="1"/>
</dbReference>
<accession>A0A369TDT6</accession>
<organism evidence="6 7">
    <name type="scientific">Ferruginivarius sediminum</name>
    <dbReference type="NCBI Taxonomy" id="2661937"/>
    <lineage>
        <taxon>Bacteria</taxon>
        <taxon>Pseudomonadati</taxon>
        <taxon>Pseudomonadota</taxon>
        <taxon>Alphaproteobacteria</taxon>
        <taxon>Rhodospirillales</taxon>
        <taxon>Rhodospirillaceae</taxon>
        <taxon>Ferruginivarius</taxon>
    </lineage>
</organism>
<protein>
    <submittedName>
        <fullName evidence="6">N-alpha-acetyl diaminobutyric acid deacetylase DoeB</fullName>
    </submittedName>
</protein>
<sequence length="335" mass="36294">MTSERSMIGTTVDYNADGKQFGHLMVPNSRNESAWGTLMLPIVCIRNGDGPTMLLTGGNHGDEYEGPLAILKLLRRIDPARFNGRLIAMPALNLPAMRADARISPIDNGNMNRSFPGHPRGTITQRIAHYVWSELMPLADCVIDLHSGGHSLNFVPSAVMHELDDKDMMARAEAALRAFGAPISLQLKELDAVGMLDTAAEEMGKLFISTELGGAAMVTPETVGVTDRGLDNLLKHFGMLEGEPTPPEQPTRMMNTPDGAFTMSTADGLYEPVVELGEEVEAGQLLGRVHFVEEPEREPVEFHAAIGGVLYSRRVQGWTARGDTLAVVARDLPGA</sequence>
<dbReference type="EMBL" id="QPMH01000002">
    <property type="protein sequence ID" value="RDD63483.1"/>
    <property type="molecule type" value="Genomic_DNA"/>
</dbReference>
<dbReference type="CDD" id="cd06252">
    <property type="entry name" value="M14_ASTE_ASPA-like"/>
    <property type="match status" value="1"/>
</dbReference>
<dbReference type="SUPFAM" id="SSF53187">
    <property type="entry name" value="Zn-dependent exopeptidases"/>
    <property type="match status" value="1"/>
</dbReference>
<dbReference type="PIRSF" id="PIRSF039012">
    <property type="entry name" value="ASP"/>
    <property type="match status" value="1"/>
</dbReference>
<evidence type="ECO:0000256" key="4">
    <source>
        <dbReference type="ARBA" id="ARBA00022833"/>
    </source>
</evidence>
<keyword evidence="2" id="KW-0479">Metal-binding</keyword>
<evidence type="ECO:0000256" key="3">
    <source>
        <dbReference type="ARBA" id="ARBA00022801"/>
    </source>
</evidence>
<dbReference type="InterPro" id="IPR043795">
    <property type="entry name" value="N-alpha-Ac-DABA-like"/>
</dbReference>
<evidence type="ECO:0000259" key="5">
    <source>
        <dbReference type="Pfam" id="PF24827"/>
    </source>
</evidence>
<name>A0A369TDT6_9PROT</name>
<comment type="cofactor">
    <cofactor evidence="1">
        <name>Zn(2+)</name>
        <dbReference type="ChEBI" id="CHEBI:29105"/>
    </cofactor>
</comment>
<dbReference type="PANTHER" id="PTHR37326">
    <property type="entry name" value="BLL3975 PROTEIN"/>
    <property type="match status" value="1"/>
</dbReference>
<dbReference type="GO" id="GO:0016811">
    <property type="term" value="F:hydrolase activity, acting on carbon-nitrogen (but not peptide) bonds, in linear amides"/>
    <property type="evidence" value="ECO:0007669"/>
    <property type="project" value="InterPro"/>
</dbReference>
<dbReference type="Gene3D" id="3.40.630.10">
    <property type="entry name" value="Zn peptidases"/>
    <property type="match status" value="1"/>
</dbReference>
<dbReference type="GO" id="GO:0016788">
    <property type="term" value="F:hydrolase activity, acting on ester bonds"/>
    <property type="evidence" value="ECO:0007669"/>
    <property type="project" value="InterPro"/>
</dbReference>
<dbReference type="Proteomes" id="UP000253941">
    <property type="component" value="Unassembled WGS sequence"/>
</dbReference>
<evidence type="ECO:0000313" key="7">
    <source>
        <dbReference type="Proteomes" id="UP000253941"/>
    </source>
</evidence>
<dbReference type="GO" id="GO:0046872">
    <property type="term" value="F:metal ion binding"/>
    <property type="evidence" value="ECO:0007669"/>
    <property type="project" value="UniProtKB-KW"/>
</dbReference>
<dbReference type="PANTHER" id="PTHR37326:SF1">
    <property type="entry name" value="BLL3975 PROTEIN"/>
    <property type="match status" value="1"/>
</dbReference>
<dbReference type="RefSeq" id="WP_114580737.1">
    <property type="nucleotide sequence ID" value="NZ_QPMH01000002.1"/>
</dbReference>
<dbReference type="InterPro" id="IPR055438">
    <property type="entry name" value="AstE_AspA_cat"/>
</dbReference>
<evidence type="ECO:0000256" key="2">
    <source>
        <dbReference type="ARBA" id="ARBA00022723"/>
    </source>
</evidence>
<evidence type="ECO:0000313" key="6">
    <source>
        <dbReference type="EMBL" id="RDD63483.1"/>
    </source>
</evidence>
<dbReference type="AlphaFoldDB" id="A0A369TDT6"/>
<feature type="domain" description="Succinylglutamate desuccinylase/Aspartoacylase catalytic" evidence="5">
    <location>
        <begin position="49"/>
        <end position="236"/>
    </location>
</feature>
<proteinExistence type="predicted"/>
<keyword evidence="3" id="KW-0378">Hydrolase</keyword>
<comment type="caution">
    <text evidence="6">The sequence shown here is derived from an EMBL/GenBank/DDBJ whole genome shotgun (WGS) entry which is preliminary data.</text>
</comment>
<dbReference type="InterPro" id="IPR053138">
    <property type="entry name" value="N-alpha-Ac-DABA_deacetylase"/>
</dbReference>
<reference evidence="6 7" key="1">
    <citation type="submission" date="2018-07" db="EMBL/GenBank/DDBJ databases">
        <title>Venubactetium sediminum gen. nov., sp. nov., isolated from a marine solar saltern.</title>
        <authorList>
            <person name="Wang S."/>
        </authorList>
    </citation>
    <scope>NUCLEOTIDE SEQUENCE [LARGE SCALE GENOMIC DNA]</scope>
    <source>
        <strain evidence="6 7">WD2A32</strain>
    </source>
</reference>
<keyword evidence="4" id="KW-0862">Zinc</keyword>
<gene>
    <name evidence="6" type="ORF">DRB17_03305</name>
</gene>
<evidence type="ECO:0000256" key="1">
    <source>
        <dbReference type="ARBA" id="ARBA00001947"/>
    </source>
</evidence>